<proteinExistence type="predicted"/>
<dbReference type="Gene3D" id="1.20.1720.10">
    <property type="entry name" value="Multidrug resistance protein D"/>
    <property type="match status" value="1"/>
</dbReference>
<organism evidence="9 10">
    <name type="scientific">Tsukamurella paurometabola</name>
    <name type="common">Corynebacterium paurometabolum</name>
    <dbReference type="NCBI Taxonomy" id="2061"/>
    <lineage>
        <taxon>Bacteria</taxon>
        <taxon>Bacillati</taxon>
        <taxon>Actinomycetota</taxon>
        <taxon>Actinomycetes</taxon>
        <taxon>Mycobacteriales</taxon>
        <taxon>Tsukamurellaceae</taxon>
        <taxon>Tsukamurella</taxon>
    </lineage>
</organism>
<keyword evidence="4 7" id="KW-0812">Transmembrane</keyword>
<dbReference type="Proteomes" id="UP000676853">
    <property type="component" value="Unassembled WGS sequence"/>
</dbReference>
<dbReference type="PANTHER" id="PTHR42718:SF49">
    <property type="entry name" value="EXPORT PROTEIN"/>
    <property type="match status" value="1"/>
</dbReference>
<feature type="transmembrane region" description="Helical" evidence="7">
    <location>
        <begin position="138"/>
        <end position="161"/>
    </location>
</feature>
<keyword evidence="6 7" id="KW-0472">Membrane</keyword>
<evidence type="ECO:0000256" key="3">
    <source>
        <dbReference type="ARBA" id="ARBA00022475"/>
    </source>
</evidence>
<feature type="transmembrane region" description="Helical" evidence="7">
    <location>
        <begin position="361"/>
        <end position="380"/>
    </location>
</feature>
<feature type="transmembrane region" description="Helical" evidence="7">
    <location>
        <begin position="429"/>
        <end position="451"/>
    </location>
</feature>
<feature type="domain" description="Major facilitator superfamily (MFS) profile" evidence="8">
    <location>
        <begin position="14"/>
        <end position="454"/>
    </location>
</feature>
<comment type="caution">
    <text evidence="9">The sequence shown here is derived from an EMBL/GenBank/DDBJ whole genome shotgun (WGS) entry which is preliminary data.</text>
</comment>
<keyword evidence="2" id="KW-0813">Transport</keyword>
<keyword evidence="10" id="KW-1185">Reference proteome</keyword>
<feature type="transmembrane region" description="Helical" evidence="7">
    <location>
        <begin position="334"/>
        <end position="355"/>
    </location>
</feature>
<gene>
    <name evidence="9" type="ORF">KFZ73_06635</name>
</gene>
<feature type="transmembrane region" description="Helical" evidence="7">
    <location>
        <begin position="48"/>
        <end position="68"/>
    </location>
</feature>
<evidence type="ECO:0000256" key="6">
    <source>
        <dbReference type="ARBA" id="ARBA00023136"/>
    </source>
</evidence>
<dbReference type="InterPro" id="IPR004638">
    <property type="entry name" value="EmrB-like"/>
</dbReference>
<dbReference type="InterPro" id="IPR020846">
    <property type="entry name" value="MFS_dom"/>
</dbReference>
<feature type="transmembrane region" description="Helical" evidence="7">
    <location>
        <begin position="12"/>
        <end position="36"/>
    </location>
</feature>
<reference evidence="9 10" key="1">
    <citation type="submission" date="2021-04" db="EMBL/GenBank/DDBJ databases">
        <title>Whole genome sequence analysis of a thiophenic sulfur metabolizing bacteria.</title>
        <authorList>
            <person name="Akhtar N."/>
            <person name="Akram J."/>
            <person name="Aslam A."/>
        </authorList>
    </citation>
    <scope>NUCLEOTIDE SEQUENCE [LARGE SCALE GENOMIC DNA]</scope>
    <source>
        <strain evidence="9 10">3OW</strain>
    </source>
</reference>
<dbReference type="InterPro" id="IPR001958">
    <property type="entry name" value="Tet-R_TetA/multi-R_MdtG-like"/>
</dbReference>
<feature type="transmembrane region" description="Helical" evidence="7">
    <location>
        <begin position="401"/>
        <end position="423"/>
    </location>
</feature>
<name>A0ABS5NBA9_TSUPA</name>
<evidence type="ECO:0000313" key="10">
    <source>
        <dbReference type="Proteomes" id="UP000676853"/>
    </source>
</evidence>
<evidence type="ECO:0000256" key="5">
    <source>
        <dbReference type="ARBA" id="ARBA00022989"/>
    </source>
</evidence>
<feature type="transmembrane region" description="Helical" evidence="7">
    <location>
        <begin position="167"/>
        <end position="188"/>
    </location>
</feature>
<feature type="transmembrane region" description="Helical" evidence="7">
    <location>
        <begin position="200"/>
        <end position="220"/>
    </location>
</feature>
<dbReference type="PROSITE" id="PS50850">
    <property type="entry name" value="MFS"/>
    <property type="match status" value="1"/>
</dbReference>
<keyword evidence="5 7" id="KW-1133">Transmembrane helix</keyword>
<evidence type="ECO:0000256" key="2">
    <source>
        <dbReference type="ARBA" id="ARBA00022448"/>
    </source>
</evidence>
<dbReference type="InterPro" id="IPR011701">
    <property type="entry name" value="MFS"/>
</dbReference>
<evidence type="ECO:0000256" key="7">
    <source>
        <dbReference type="SAM" id="Phobius"/>
    </source>
</evidence>
<dbReference type="PRINTS" id="PR01035">
    <property type="entry name" value="TCRTETA"/>
</dbReference>
<dbReference type="NCBIfam" id="TIGR00711">
    <property type="entry name" value="efflux_EmrB"/>
    <property type="match status" value="1"/>
</dbReference>
<dbReference type="PANTHER" id="PTHR42718">
    <property type="entry name" value="MAJOR FACILITATOR SUPERFAMILY MULTIDRUG TRANSPORTER MFSC"/>
    <property type="match status" value="1"/>
</dbReference>
<dbReference type="InterPro" id="IPR036259">
    <property type="entry name" value="MFS_trans_sf"/>
</dbReference>
<dbReference type="Gene3D" id="1.20.1250.20">
    <property type="entry name" value="MFS general substrate transporter like domains"/>
    <property type="match status" value="1"/>
</dbReference>
<feature type="transmembrane region" description="Helical" evidence="7">
    <location>
        <begin position="299"/>
        <end position="322"/>
    </location>
</feature>
<feature type="transmembrane region" description="Helical" evidence="7">
    <location>
        <begin position="270"/>
        <end position="293"/>
    </location>
</feature>
<keyword evidence="3" id="KW-1003">Cell membrane</keyword>
<evidence type="ECO:0000256" key="4">
    <source>
        <dbReference type="ARBA" id="ARBA00022692"/>
    </source>
</evidence>
<comment type="subcellular location">
    <subcellularLocation>
        <location evidence="1">Cell membrane</location>
        <topology evidence="1">Multi-pass membrane protein</topology>
    </subcellularLocation>
</comment>
<feature type="transmembrane region" description="Helical" evidence="7">
    <location>
        <begin position="226"/>
        <end position="249"/>
    </location>
</feature>
<dbReference type="Pfam" id="PF07690">
    <property type="entry name" value="MFS_1"/>
    <property type="match status" value="2"/>
</dbReference>
<dbReference type="RefSeq" id="WP_212553308.1">
    <property type="nucleotide sequence ID" value="NZ_JAGXOE010000010.1"/>
</dbReference>
<protein>
    <submittedName>
        <fullName evidence="9">MFS transporter</fullName>
    </submittedName>
</protein>
<evidence type="ECO:0000313" key="9">
    <source>
        <dbReference type="EMBL" id="MBS4100912.1"/>
    </source>
</evidence>
<feature type="transmembrane region" description="Helical" evidence="7">
    <location>
        <begin position="105"/>
        <end position="126"/>
    </location>
</feature>
<dbReference type="SUPFAM" id="SSF103473">
    <property type="entry name" value="MFS general substrate transporter"/>
    <property type="match status" value="1"/>
</dbReference>
<sequence>MPAFGEFDRRSTATLAAVCLAAMMSGFEISSVPVILPTLEASIGADAVAQQWIADGYTVAVASVLMATGSLADRFGRRRAFVVATVLFTAATLFCGLVTAPGPLIAARVLQGIGGGAMLTTLVAVLAHAFPAGRPRTVAFGFWGVVFGAGLGFGPILGGLISSAFGWQWVFLVNVPVGVVTVVLILAAVRESRDTSSARVDVPGVISLSVAVAACAFGVTEGVAGGLTSASALAALGLSAIAAAVFVAVERWSAHPMVDFGIFGHRDFSGALLGSAGMNFAFWPAIVYLPAYLQAGRGYSVAGAGLLLLGYTLPTLLLPPIAERLAVRYGARRTIPAGLATIAAGLFLVCAGGVVVDAPAVLLAGFAVAGIGLGLTNTPVTNTTTGSVSADRAGMASGLDMSARMVSLAVNIAVMGVLFNAAASPTDGLARFTLYGGVAAVFFAVASAVVFRRPTRAVAGAGQAADVRVPCASVSDGAAAAPSDA</sequence>
<dbReference type="CDD" id="cd17321">
    <property type="entry name" value="MFS_MMR_MDR_like"/>
    <property type="match status" value="1"/>
</dbReference>
<dbReference type="EMBL" id="JAGXOE010000010">
    <property type="protein sequence ID" value="MBS4100912.1"/>
    <property type="molecule type" value="Genomic_DNA"/>
</dbReference>
<feature type="transmembrane region" description="Helical" evidence="7">
    <location>
        <begin position="80"/>
        <end position="99"/>
    </location>
</feature>
<accession>A0ABS5NBA9</accession>
<evidence type="ECO:0000259" key="8">
    <source>
        <dbReference type="PROSITE" id="PS50850"/>
    </source>
</evidence>
<evidence type="ECO:0000256" key="1">
    <source>
        <dbReference type="ARBA" id="ARBA00004651"/>
    </source>
</evidence>